<dbReference type="AlphaFoldDB" id="A0A6V7X632"/>
<gene>
    <name evidence="1" type="ORF">MENT_LOCUS47670</name>
</gene>
<proteinExistence type="predicted"/>
<name>A0A6V7X632_MELEN</name>
<accession>A0A6V7X632</accession>
<reference evidence="1 2" key="1">
    <citation type="submission" date="2020-08" db="EMBL/GenBank/DDBJ databases">
        <authorList>
            <person name="Koutsovoulos G."/>
            <person name="Danchin GJ E."/>
        </authorList>
    </citation>
    <scope>NUCLEOTIDE SEQUENCE [LARGE SCALE GENOMIC DNA]</scope>
</reference>
<evidence type="ECO:0000313" key="1">
    <source>
        <dbReference type="EMBL" id="CAD2194645.1"/>
    </source>
</evidence>
<evidence type="ECO:0000313" key="2">
    <source>
        <dbReference type="Proteomes" id="UP000580250"/>
    </source>
</evidence>
<sequence length="82" mass="9590">MLFQHRIWLLERGEVVPATEKVIPKTGMLFKQRPSCSSIGYGGTLLLEQTSPFWKNTLTIFESEYQKRISRDLEGIRGYLWI</sequence>
<protein>
    <submittedName>
        <fullName evidence="1">Uncharacterized protein</fullName>
    </submittedName>
</protein>
<dbReference type="Proteomes" id="UP000580250">
    <property type="component" value="Unassembled WGS sequence"/>
</dbReference>
<comment type="caution">
    <text evidence="1">The sequence shown here is derived from an EMBL/GenBank/DDBJ whole genome shotgun (WGS) entry which is preliminary data.</text>
</comment>
<organism evidence="1 2">
    <name type="scientific">Meloidogyne enterolobii</name>
    <name type="common">Root-knot nematode worm</name>
    <name type="synonym">Meloidogyne mayaguensis</name>
    <dbReference type="NCBI Taxonomy" id="390850"/>
    <lineage>
        <taxon>Eukaryota</taxon>
        <taxon>Metazoa</taxon>
        <taxon>Ecdysozoa</taxon>
        <taxon>Nematoda</taxon>
        <taxon>Chromadorea</taxon>
        <taxon>Rhabditida</taxon>
        <taxon>Tylenchina</taxon>
        <taxon>Tylenchomorpha</taxon>
        <taxon>Tylenchoidea</taxon>
        <taxon>Meloidogynidae</taxon>
        <taxon>Meloidogyninae</taxon>
        <taxon>Meloidogyne</taxon>
    </lineage>
</organism>
<dbReference type="EMBL" id="CAJEWN010001132">
    <property type="protein sequence ID" value="CAD2194645.1"/>
    <property type="molecule type" value="Genomic_DNA"/>
</dbReference>